<comment type="subcellular location">
    <subcellularLocation>
        <location evidence="1">Endomembrane system</location>
        <topology evidence="1">Peripheral membrane protein</topology>
    </subcellularLocation>
</comment>
<dbReference type="InterPro" id="IPR045520">
    <property type="entry name" value="GPAT/DHAPAT_C"/>
</dbReference>
<keyword evidence="4" id="KW-0472">Membrane</keyword>
<evidence type="ECO:0000313" key="8">
    <source>
        <dbReference type="EMBL" id="MEE2060596.1"/>
    </source>
</evidence>
<dbReference type="InterPro" id="IPR022284">
    <property type="entry name" value="GPAT/DHAPAT"/>
</dbReference>
<dbReference type="PANTHER" id="PTHR12563">
    <property type="entry name" value="GLYCEROL-3-PHOSPHATE ACYLTRANSFERASE"/>
    <property type="match status" value="1"/>
</dbReference>
<evidence type="ECO:0000256" key="6">
    <source>
        <dbReference type="SAM" id="MobiDB-lite"/>
    </source>
</evidence>
<feature type="domain" description="Phospholipid/glycerol acyltransferase" evidence="7">
    <location>
        <begin position="270"/>
        <end position="397"/>
    </location>
</feature>
<sequence length="807" mass="89238">MSIDRESSVSENNTAGKGRVVILSAARTKIERELLDRWCNSAEVPADYRASGRPDVLDLDSRVLASTLSDRTDDPLLLPVRVVWLPSERDGARRARFSDVLALTNPRNPNVLIQKWLVGRSSDRSRIVVAAPARLEDLREQLAAEEHGRVPDAASLARYVTRRAVVALERAERAVIGDRYKVPRLVAAQIMDQPSFRRRLDTIATDEHLSRDEVDARARDALDELVAVQSRLVTDLFTQAMRPLHTSAWTVHADDSGLESLRELNRTHPLVFLPSHRSYADAFVLGSILADHDFPGNHLMGGANLTFWPIGPIARRTGTVFIRRSFGNDTVYKAALEEYFAFLLSKRFNLEWYFEGGRTRTGKLRRPRYGLLNYVANAIRSGRVDDAMLVPVSITYEGLAEVAAVAAEQTGAPKKPEGLRWLANYARNQQRSAGNVYVQFGTPLSMRAQLAAGGDPDLSDSPAEEGAGPDPAGQEGTAPDPAVREGLQRKAMQKVAFEVAVGINRTTPVTVNSLVTLALLGVRDRALTLDEVRAVVAPVRSYLDARGAPQGEVGLLDHEGGLAQVLAALTDAGVVTTYSGGDQAVYSIQPGQHLVAAFYRNSGIHWFVNRSILELAVLFVHEHPSDNPVLTAWYEAKNLRDLLKFEFFFPDRDTFESELRAEVELLVPEWEWGTPLPSESRALNALIEGGLFMSHRTVRSFFDAQLVVAERLARKDPTLEVDRDAFLDECVAVGRQMLLQGRLHGSESVSSELFATALELARNRGLLDRDDDSVAQKRRAFASQLLAVGERVVLAESLDVSNRKAER</sequence>
<comment type="caution">
    <text evidence="8">The sequence shown here is derived from an EMBL/GenBank/DDBJ whole genome shotgun (WGS) entry which is preliminary data.</text>
</comment>
<name>A0ABU7LGB5_9NOCA</name>
<evidence type="ECO:0000313" key="9">
    <source>
        <dbReference type="Proteomes" id="UP001336020"/>
    </source>
</evidence>
<reference evidence="8 9" key="1">
    <citation type="submission" date="2023-07" db="EMBL/GenBank/DDBJ databases">
        <authorList>
            <person name="Girao M."/>
            <person name="Carvalho M.F."/>
        </authorList>
    </citation>
    <scope>NUCLEOTIDE SEQUENCE [LARGE SCALE GENOMIC DNA]</scope>
    <source>
        <strain evidence="8 9">YIM65754</strain>
    </source>
</reference>
<evidence type="ECO:0000259" key="7">
    <source>
        <dbReference type="SMART" id="SM00563"/>
    </source>
</evidence>
<dbReference type="SMART" id="SM00563">
    <property type="entry name" value="PlsC"/>
    <property type="match status" value="1"/>
</dbReference>
<organism evidence="8 9">
    <name type="scientific">Rhodococcus artemisiae</name>
    <dbReference type="NCBI Taxonomy" id="714159"/>
    <lineage>
        <taxon>Bacteria</taxon>
        <taxon>Bacillati</taxon>
        <taxon>Actinomycetota</taxon>
        <taxon>Actinomycetes</taxon>
        <taxon>Mycobacteriales</taxon>
        <taxon>Nocardiaceae</taxon>
        <taxon>Rhodococcus</taxon>
    </lineage>
</organism>
<evidence type="ECO:0000256" key="1">
    <source>
        <dbReference type="ARBA" id="ARBA00004184"/>
    </source>
</evidence>
<dbReference type="SUPFAM" id="SSF69593">
    <property type="entry name" value="Glycerol-3-phosphate (1)-acyltransferase"/>
    <property type="match status" value="1"/>
</dbReference>
<gene>
    <name evidence="8" type="ORF">Q7514_24020</name>
</gene>
<keyword evidence="3 8" id="KW-0808">Transferase</keyword>
<dbReference type="EC" id="2.3.1.15" evidence="8"/>
<comment type="similarity">
    <text evidence="2">Belongs to the GPAT/DAPAT family.</text>
</comment>
<evidence type="ECO:0000256" key="4">
    <source>
        <dbReference type="ARBA" id="ARBA00023136"/>
    </source>
</evidence>
<evidence type="ECO:0000256" key="5">
    <source>
        <dbReference type="ARBA" id="ARBA00023315"/>
    </source>
</evidence>
<protein>
    <submittedName>
        <fullName evidence="8">Glycerol-3-phosphate 1-O-acyltransferase</fullName>
        <ecNumber evidence="8">2.3.1.15</ecNumber>
    </submittedName>
</protein>
<dbReference type="Pfam" id="PF19277">
    <property type="entry name" value="GPAT_C"/>
    <property type="match status" value="1"/>
</dbReference>
<dbReference type="GO" id="GO:0004366">
    <property type="term" value="F:glycerol-3-phosphate O-acyltransferase activity"/>
    <property type="evidence" value="ECO:0007669"/>
    <property type="project" value="UniProtKB-EC"/>
</dbReference>
<keyword evidence="5 8" id="KW-0012">Acyltransferase</keyword>
<dbReference type="EMBL" id="JAUTXY010000013">
    <property type="protein sequence ID" value="MEE2060596.1"/>
    <property type="molecule type" value="Genomic_DNA"/>
</dbReference>
<keyword evidence="9" id="KW-1185">Reference proteome</keyword>
<feature type="region of interest" description="Disordered" evidence="6">
    <location>
        <begin position="450"/>
        <end position="481"/>
    </location>
</feature>
<proteinExistence type="inferred from homology"/>
<evidence type="ECO:0000256" key="3">
    <source>
        <dbReference type="ARBA" id="ARBA00022679"/>
    </source>
</evidence>
<accession>A0ABU7LGB5</accession>
<dbReference type="CDD" id="cd07993">
    <property type="entry name" value="LPLAT_DHAPAT-like"/>
    <property type="match status" value="1"/>
</dbReference>
<dbReference type="RefSeq" id="WP_330135772.1">
    <property type="nucleotide sequence ID" value="NZ_JAUTXY010000013.1"/>
</dbReference>
<dbReference type="Proteomes" id="UP001336020">
    <property type="component" value="Unassembled WGS sequence"/>
</dbReference>
<evidence type="ECO:0000256" key="2">
    <source>
        <dbReference type="ARBA" id="ARBA00007937"/>
    </source>
</evidence>
<dbReference type="PANTHER" id="PTHR12563:SF17">
    <property type="entry name" value="DIHYDROXYACETONE PHOSPHATE ACYLTRANSFERASE"/>
    <property type="match status" value="1"/>
</dbReference>
<dbReference type="InterPro" id="IPR041728">
    <property type="entry name" value="GPAT/DHAPAT_LPLAT"/>
</dbReference>
<dbReference type="InterPro" id="IPR002123">
    <property type="entry name" value="Plipid/glycerol_acylTrfase"/>
</dbReference>
<dbReference type="NCBIfam" id="NF002886">
    <property type="entry name" value="PRK03355.1"/>
    <property type="match status" value="1"/>
</dbReference>
<dbReference type="Pfam" id="PF01553">
    <property type="entry name" value="Acyltransferase"/>
    <property type="match status" value="1"/>
</dbReference>